<dbReference type="Proteomes" id="UP000236291">
    <property type="component" value="Unassembled WGS sequence"/>
</dbReference>
<evidence type="ECO:0000313" key="3">
    <source>
        <dbReference type="Proteomes" id="UP000236291"/>
    </source>
</evidence>
<evidence type="ECO:0000256" key="1">
    <source>
        <dbReference type="SAM" id="MobiDB-lite"/>
    </source>
</evidence>
<dbReference type="EMBL" id="ASHM01234092">
    <property type="protein sequence ID" value="PNX68767.1"/>
    <property type="molecule type" value="Genomic_DNA"/>
</dbReference>
<gene>
    <name evidence="2" type="ORF">L195_g064131</name>
</gene>
<feature type="non-terminal residue" evidence="2">
    <location>
        <position position="1"/>
    </location>
</feature>
<organism evidence="2 3">
    <name type="scientific">Trifolium pratense</name>
    <name type="common">Red clover</name>
    <dbReference type="NCBI Taxonomy" id="57577"/>
    <lineage>
        <taxon>Eukaryota</taxon>
        <taxon>Viridiplantae</taxon>
        <taxon>Streptophyta</taxon>
        <taxon>Embryophyta</taxon>
        <taxon>Tracheophyta</taxon>
        <taxon>Spermatophyta</taxon>
        <taxon>Magnoliopsida</taxon>
        <taxon>eudicotyledons</taxon>
        <taxon>Gunneridae</taxon>
        <taxon>Pentapetalae</taxon>
        <taxon>rosids</taxon>
        <taxon>fabids</taxon>
        <taxon>Fabales</taxon>
        <taxon>Fabaceae</taxon>
        <taxon>Papilionoideae</taxon>
        <taxon>50 kb inversion clade</taxon>
        <taxon>NPAAA clade</taxon>
        <taxon>Hologalegina</taxon>
        <taxon>IRL clade</taxon>
        <taxon>Trifolieae</taxon>
        <taxon>Trifolium</taxon>
    </lineage>
</organism>
<proteinExistence type="predicted"/>
<feature type="compositionally biased region" description="Polar residues" evidence="1">
    <location>
        <begin position="1"/>
        <end position="17"/>
    </location>
</feature>
<reference evidence="2 3" key="2">
    <citation type="journal article" date="2017" name="Front. Plant Sci.">
        <title>Gene Classification and Mining of Molecular Markers Useful in Red Clover (Trifolium pratense) Breeding.</title>
        <authorList>
            <person name="Istvanek J."/>
            <person name="Dluhosova J."/>
            <person name="Dluhos P."/>
            <person name="Patkova L."/>
            <person name="Nedelnik J."/>
            <person name="Repkova J."/>
        </authorList>
    </citation>
    <scope>NUCLEOTIDE SEQUENCE [LARGE SCALE GENOMIC DNA]</scope>
    <source>
        <strain evidence="3">cv. Tatra</strain>
        <tissue evidence="2">Young leaves</tissue>
    </source>
</reference>
<name>A0A2K3KR52_TRIPR</name>
<evidence type="ECO:0000313" key="2">
    <source>
        <dbReference type="EMBL" id="PNX68767.1"/>
    </source>
</evidence>
<dbReference type="AlphaFoldDB" id="A0A2K3KR52"/>
<feature type="region of interest" description="Disordered" evidence="1">
    <location>
        <begin position="1"/>
        <end position="66"/>
    </location>
</feature>
<sequence>QQTIFIMASSSQQLNTDTGDENMLNVPPSPLLQHNAVLSPVRDDTTVARGPETDPRDGRETSLSSD</sequence>
<comment type="caution">
    <text evidence="2">The sequence shown here is derived from an EMBL/GenBank/DDBJ whole genome shotgun (WGS) entry which is preliminary data.</text>
</comment>
<accession>A0A2K3KR52</accession>
<protein>
    <submittedName>
        <fullName evidence="2">Uncharacterized protein</fullName>
    </submittedName>
</protein>
<reference evidence="2 3" key="1">
    <citation type="journal article" date="2014" name="Am. J. Bot.">
        <title>Genome assembly and annotation for red clover (Trifolium pratense; Fabaceae).</title>
        <authorList>
            <person name="Istvanek J."/>
            <person name="Jaros M."/>
            <person name="Krenek A."/>
            <person name="Repkova J."/>
        </authorList>
    </citation>
    <scope>NUCLEOTIDE SEQUENCE [LARGE SCALE GENOMIC DNA]</scope>
    <source>
        <strain evidence="3">cv. Tatra</strain>
        <tissue evidence="2">Young leaves</tissue>
    </source>
</reference>
<feature type="compositionally biased region" description="Basic and acidic residues" evidence="1">
    <location>
        <begin position="41"/>
        <end position="60"/>
    </location>
</feature>